<reference evidence="3 4" key="1">
    <citation type="submission" date="2020-03" db="EMBL/GenBank/DDBJ databases">
        <title>The genome sequence of Microvirga sp. c23x22.</title>
        <authorList>
            <person name="Zhang X."/>
        </authorList>
    </citation>
    <scope>NUCLEOTIDE SEQUENCE [LARGE SCALE GENOMIC DNA]</scope>
    <source>
        <strain evidence="4">c23x22</strain>
    </source>
</reference>
<evidence type="ECO:0000313" key="4">
    <source>
        <dbReference type="Proteomes" id="UP000707352"/>
    </source>
</evidence>
<dbReference type="PANTHER" id="PTHR37017">
    <property type="entry name" value="AB HYDROLASE-1 DOMAIN-CONTAINING PROTEIN-RELATED"/>
    <property type="match status" value="1"/>
</dbReference>
<keyword evidence="1" id="KW-0732">Signal</keyword>
<dbReference type="PANTHER" id="PTHR37017:SF11">
    <property type="entry name" value="ESTERASE_LIPASE_THIOESTERASE DOMAIN-CONTAINING PROTEIN"/>
    <property type="match status" value="1"/>
</dbReference>
<dbReference type="Proteomes" id="UP000707352">
    <property type="component" value="Unassembled WGS sequence"/>
</dbReference>
<evidence type="ECO:0000313" key="3">
    <source>
        <dbReference type="EMBL" id="NIX78224.1"/>
    </source>
</evidence>
<feature type="signal peptide" evidence="1">
    <location>
        <begin position="1"/>
        <end position="22"/>
    </location>
</feature>
<dbReference type="Gene3D" id="3.40.50.1820">
    <property type="entry name" value="alpha/beta hydrolase"/>
    <property type="match status" value="1"/>
</dbReference>
<sequence length="246" mass="25650">MKRSILALLTGTALAASSPTYAAVKTIVLVHGAFADVSGWKPVADILQSHGYSVRVVQEPETSFAADVAATRRVLDTLGPCVLVGHSYGGMIITETGAHPDVKALVYVAAMQPDVGESLSDLAGKMPAAAKSIGPVGDGFLAVNPAAFASDFAADVPNPVARFMAISQVPVSGEAFDAKATVAAWKQKPSYAVIPTQDRMINPDLERFMAKRAQSQVIELPGSHAIFLSHAREVAALIEKAATAAK</sequence>
<dbReference type="Pfam" id="PF12697">
    <property type="entry name" value="Abhydrolase_6"/>
    <property type="match status" value="1"/>
</dbReference>
<name>A0ABX0VEG3_9HYPH</name>
<comment type="caution">
    <text evidence="3">The sequence shown here is derived from an EMBL/GenBank/DDBJ whole genome shotgun (WGS) entry which is preliminary data.</text>
</comment>
<feature type="domain" description="AB hydrolase-1" evidence="2">
    <location>
        <begin position="27"/>
        <end position="236"/>
    </location>
</feature>
<dbReference type="InterPro" id="IPR000073">
    <property type="entry name" value="AB_hydrolase_1"/>
</dbReference>
<evidence type="ECO:0000259" key="2">
    <source>
        <dbReference type="Pfam" id="PF12697"/>
    </source>
</evidence>
<keyword evidence="4" id="KW-1185">Reference proteome</keyword>
<dbReference type="GO" id="GO:0016787">
    <property type="term" value="F:hydrolase activity"/>
    <property type="evidence" value="ECO:0007669"/>
    <property type="project" value="UniProtKB-KW"/>
</dbReference>
<organism evidence="3 4">
    <name type="scientific">Microvirga terricola</name>
    <dbReference type="NCBI Taxonomy" id="2719797"/>
    <lineage>
        <taxon>Bacteria</taxon>
        <taxon>Pseudomonadati</taxon>
        <taxon>Pseudomonadota</taxon>
        <taxon>Alphaproteobacteria</taxon>
        <taxon>Hyphomicrobiales</taxon>
        <taxon>Methylobacteriaceae</taxon>
        <taxon>Microvirga</taxon>
    </lineage>
</organism>
<dbReference type="EMBL" id="JAATJS010000007">
    <property type="protein sequence ID" value="NIX78224.1"/>
    <property type="molecule type" value="Genomic_DNA"/>
</dbReference>
<dbReference type="RefSeq" id="WP_167674139.1">
    <property type="nucleotide sequence ID" value="NZ_JAATJS010000007.1"/>
</dbReference>
<gene>
    <name evidence="3" type="ORF">HB375_16640</name>
</gene>
<accession>A0ABX0VEG3</accession>
<proteinExistence type="predicted"/>
<feature type="chain" id="PRO_5047268645" evidence="1">
    <location>
        <begin position="23"/>
        <end position="246"/>
    </location>
</feature>
<dbReference type="InterPro" id="IPR029058">
    <property type="entry name" value="AB_hydrolase_fold"/>
</dbReference>
<dbReference type="InterPro" id="IPR052897">
    <property type="entry name" value="Sec-Metab_Biosynth_Hydrolase"/>
</dbReference>
<evidence type="ECO:0000256" key="1">
    <source>
        <dbReference type="SAM" id="SignalP"/>
    </source>
</evidence>
<dbReference type="SUPFAM" id="SSF53474">
    <property type="entry name" value="alpha/beta-Hydrolases"/>
    <property type="match status" value="1"/>
</dbReference>
<protein>
    <submittedName>
        <fullName evidence="3">Alpha/beta hydrolase</fullName>
    </submittedName>
</protein>
<keyword evidence="3" id="KW-0378">Hydrolase</keyword>